<gene>
    <name evidence="4" type="ORF">COY90_02785</name>
</gene>
<accession>A0A2M7QCT5</accession>
<dbReference type="AlphaFoldDB" id="A0A2M7QCT5"/>
<dbReference type="InterPro" id="IPR016193">
    <property type="entry name" value="Cytidine_deaminase-like"/>
</dbReference>
<dbReference type="SUPFAM" id="SSF53927">
    <property type="entry name" value="Cytidine deaminase-like"/>
    <property type="match status" value="1"/>
</dbReference>
<reference evidence="5" key="1">
    <citation type="submission" date="2017-09" db="EMBL/GenBank/DDBJ databases">
        <title>Depth-based differentiation of microbial function through sediment-hosted aquifers and enrichment of novel symbionts in the deep terrestrial subsurface.</title>
        <authorList>
            <person name="Probst A.J."/>
            <person name="Ladd B."/>
            <person name="Jarett J.K."/>
            <person name="Geller-Mcgrath D.E."/>
            <person name="Sieber C.M.K."/>
            <person name="Emerson J.B."/>
            <person name="Anantharaman K."/>
            <person name="Thomas B.C."/>
            <person name="Malmstrom R."/>
            <person name="Stieglmeier M."/>
            <person name="Klingl A."/>
            <person name="Woyke T."/>
            <person name="Ryan C.M."/>
            <person name="Banfield J.F."/>
        </authorList>
    </citation>
    <scope>NUCLEOTIDE SEQUENCE [LARGE SCALE GENOMIC DNA]</scope>
</reference>
<sequence length="106" mass="11932">MTKRQYITAIIKDKHGRALSVGHNNYVKTHTIMKLHGQKVGVPFKEYLHAEVAAIVKCKNLHNAHSIHVYRYSKEGAPMIAKPCPICESVIKSAGIKHIYFTVHGE</sequence>
<dbReference type="PROSITE" id="PS51747">
    <property type="entry name" value="CYT_DCMP_DEAMINASES_2"/>
    <property type="match status" value="1"/>
</dbReference>
<evidence type="ECO:0000256" key="1">
    <source>
        <dbReference type="ARBA" id="ARBA00022723"/>
    </source>
</evidence>
<dbReference type="GO" id="GO:0016787">
    <property type="term" value="F:hydrolase activity"/>
    <property type="evidence" value="ECO:0007669"/>
    <property type="project" value="InterPro"/>
</dbReference>
<dbReference type="EMBL" id="PFLF01000056">
    <property type="protein sequence ID" value="PIY69025.1"/>
    <property type="molecule type" value="Genomic_DNA"/>
</dbReference>
<dbReference type="Pfam" id="PF00383">
    <property type="entry name" value="dCMP_cyt_deam_1"/>
    <property type="match status" value="1"/>
</dbReference>
<feature type="domain" description="CMP/dCMP-type deaminase" evidence="3">
    <location>
        <begin position="1"/>
        <end position="106"/>
    </location>
</feature>
<dbReference type="Gene3D" id="3.40.140.10">
    <property type="entry name" value="Cytidine Deaminase, domain 2"/>
    <property type="match status" value="1"/>
</dbReference>
<organism evidence="4 5">
    <name type="scientific">Candidatus Roizmanbacteria bacterium CG_4_10_14_0_8_um_filter_39_9</name>
    <dbReference type="NCBI Taxonomy" id="1974829"/>
    <lineage>
        <taxon>Bacteria</taxon>
        <taxon>Candidatus Roizmaniibacteriota</taxon>
    </lineage>
</organism>
<dbReference type="InterPro" id="IPR002125">
    <property type="entry name" value="CMP_dCMP_dom"/>
</dbReference>
<keyword evidence="2" id="KW-0862">Zinc</keyword>
<keyword evidence="1" id="KW-0479">Metal-binding</keyword>
<dbReference type="Proteomes" id="UP000230108">
    <property type="component" value="Unassembled WGS sequence"/>
</dbReference>
<name>A0A2M7QCT5_9BACT</name>
<evidence type="ECO:0000313" key="5">
    <source>
        <dbReference type="Proteomes" id="UP000230108"/>
    </source>
</evidence>
<proteinExistence type="predicted"/>
<evidence type="ECO:0000259" key="3">
    <source>
        <dbReference type="PROSITE" id="PS51747"/>
    </source>
</evidence>
<dbReference type="GO" id="GO:0008270">
    <property type="term" value="F:zinc ion binding"/>
    <property type="evidence" value="ECO:0007669"/>
    <property type="project" value="InterPro"/>
</dbReference>
<evidence type="ECO:0000313" key="4">
    <source>
        <dbReference type="EMBL" id="PIY69025.1"/>
    </source>
</evidence>
<comment type="caution">
    <text evidence="4">The sequence shown here is derived from an EMBL/GenBank/DDBJ whole genome shotgun (WGS) entry which is preliminary data.</text>
</comment>
<protein>
    <recommendedName>
        <fullName evidence="3">CMP/dCMP-type deaminase domain-containing protein</fullName>
    </recommendedName>
</protein>
<dbReference type="PROSITE" id="PS00903">
    <property type="entry name" value="CYT_DCMP_DEAMINASES_1"/>
    <property type="match status" value="1"/>
</dbReference>
<evidence type="ECO:0000256" key="2">
    <source>
        <dbReference type="ARBA" id="ARBA00022833"/>
    </source>
</evidence>
<dbReference type="InterPro" id="IPR016192">
    <property type="entry name" value="APOBEC/CMP_deaminase_Zn-bd"/>
</dbReference>